<dbReference type="Proteomes" id="UP000054937">
    <property type="component" value="Unassembled WGS sequence"/>
</dbReference>
<dbReference type="InterPro" id="IPR000953">
    <property type="entry name" value="Chromo/chromo_shadow_dom"/>
</dbReference>
<dbReference type="InterPro" id="IPR023780">
    <property type="entry name" value="Chromo_domain"/>
</dbReference>
<evidence type="ECO:0000259" key="4">
    <source>
        <dbReference type="PROSITE" id="PS50013"/>
    </source>
</evidence>
<feature type="domain" description="Chromo" evidence="4">
    <location>
        <begin position="27"/>
        <end position="86"/>
    </location>
</feature>
<dbReference type="SUPFAM" id="SSF54160">
    <property type="entry name" value="Chromo domain-like"/>
    <property type="match status" value="1"/>
</dbReference>
<evidence type="ECO:0000313" key="5">
    <source>
        <dbReference type="EMBL" id="KRX01303.1"/>
    </source>
</evidence>
<keyword evidence="6" id="KW-1185">Reference proteome</keyword>
<evidence type="ECO:0000313" key="6">
    <source>
        <dbReference type="Proteomes" id="UP000054937"/>
    </source>
</evidence>
<dbReference type="GO" id="GO:0005634">
    <property type="term" value="C:nucleus"/>
    <property type="evidence" value="ECO:0007669"/>
    <property type="project" value="UniProtKB-SubCell"/>
</dbReference>
<dbReference type="CDD" id="cd00024">
    <property type="entry name" value="CD_CSD"/>
    <property type="match status" value="1"/>
</dbReference>
<sequence length="138" mass="16522">MGKTKKNISIPIEQTDIVENQEEQENYLVEKVVGKQSRYGKVYYQIKWSGYDSEDNTWEPLEHLDQVKYLIKQYENEQEQKKLLEKANRINSRGQKRKQNQKIQKNRKLSPENTETEESQVLDKVTKKPIQINQSFQF</sequence>
<gene>
    <name evidence="5" type="ORF">PPERSA_11750</name>
</gene>
<keyword evidence="2" id="KW-0539">Nucleus</keyword>
<dbReference type="InParanoid" id="A0A0V0QGJ9"/>
<name>A0A0V0QGJ9_PSEPJ</name>
<protein>
    <submittedName>
        <fullName evidence="5">Chromo domain protein</fullName>
    </submittedName>
</protein>
<dbReference type="Pfam" id="PF00385">
    <property type="entry name" value="Chromo"/>
    <property type="match status" value="1"/>
</dbReference>
<dbReference type="OrthoDB" id="313371at2759"/>
<dbReference type="InterPro" id="IPR016197">
    <property type="entry name" value="Chromo-like_dom_sf"/>
</dbReference>
<dbReference type="InterPro" id="IPR023779">
    <property type="entry name" value="Chromodomain_CS"/>
</dbReference>
<dbReference type="InterPro" id="IPR051219">
    <property type="entry name" value="Heterochromatin_chromo-domain"/>
</dbReference>
<dbReference type="PANTHER" id="PTHR22812">
    <property type="entry name" value="CHROMOBOX PROTEIN"/>
    <property type="match status" value="1"/>
</dbReference>
<dbReference type="InterPro" id="IPR017984">
    <property type="entry name" value="Chromo_dom_subgr"/>
</dbReference>
<accession>A0A0V0QGJ9</accession>
<organism evidence="5 6">
    <name type="scientific">Pseudocohnilembus persalinus</name>
    <name type="common">Ciliate</name>
    <dbReference type="NCBI Taxonomy" id="266149"/>
    <lineage>
        <taxon>Eukaryota</taxon>
        <taxon>Sar</taxon>
        <taxon>Alveolata</taxon>
        <taxon>Ciliophora</taxon>
        <taxon>Intramacronucleata</taxon>
        <taxon>Oligohymenophorea</taxon>
        <taxon>Scuticociliatia</taxon>
        <taxon>Philasterida</taxon>
        <taxon>Pseudocohnilembidae</taxon>
        <taxon>Pseudocohnilembus</taxon>
    </lineage>
</organism>
<dbReference type="EMBL" id="LDAU01000171">
    <property type="protein sequence ID" value="KRX01303.1"/>
    <property type="molecule type" value="Genomic_DNA"/>
</dbReference>
<comment type="caution">
    <text evidence="5">The sequence shown here is derived from an EMBL/GenBank/DDBJ whole genome shotgun (WGS) entry which is preliminary data.</text>
</comment>
<feature type="region of interest" description="Disordered" evidence="3">
    <location>
        <begin position="81"/>
        <end position="122"/>
    </location>
</feature>
<feature type="compositionally biased region" description="Basic residues" evidence="3">
    <location>
        <begin position="94"/>
        <end position="108"/>
    </location>
</feature>
<dbReference type="PROSITE" id="PS50013">
    <property type="entry name" value="CHROMO_2"/>
    <property type="match status" value="1"/>
</dbReference>
<proteinExistence type="predicted"/>
<evidence type="ECO:0000256" key="1">
    <source>
        <dbReference type="ARBA" id="ARBA00004123"/>
    </source>
</evidence>
<reference evidence="5 6" key="1">
    <citation type="journal article" date="2015" name="Sci. Rep.">
        <title>Genome of the facultative scuticociliatosis pathogen Pseudocohnilembus persalinus provides insight into its virulence through horizontal gene transfer.</title>
        <authorList>
            <person name="Xiong J."/>
            <person name="Wang G."/>
            <person name="Cheng J."/>
            <person name="Tian M."/>
            <person name="Pan X."/>
            <person name="Warren A."/>
            <person name="Jiang C."/>
            <person name="Yuan D."/>
            <person name="Miao W."/>
        </authorList>
    </citation>
    <scope>NUCLEOTIDE SEQUENCE [LARGE SCALE GENOMIC DNA]</scope>
    <source>
        <strain evidence="5">36N120E</strain>
    </source>
</reference>
<evidence type="ECO:0000256" key="3">
    <source>
        <dbReference type="SAM" id="MobiDB-lite"/>
    </source>
</evidence>
<dbReference type="Gene3D" id="2.40.50.40">
    <property type="match status" value="1"/>
</dbReference>
<dbReference type="PRINTS" id="PR00504">
    <property type="entry name" value="CHROMODOMAIN"/>
</dbReference>
<comment type="subcellular location">
    <subcellularLocation>
        <location evidence="1">Nucleus</location>
    </subcellularLocation>
</comment>
<evidence type="ECO:0000256" key="2">
    <source>
        <dbReference type="ARBA" id="ARBA00023242"/>
    </source>
</evidence>
<dbReference type="AlphaFoldDB" id="A0A0V0QGJ9"/>
<dbReference type="PROSITE" id="PS00598">
    <property type="entry name" value="CHROMO_1"/>
    <property type="match status" value="1"/>
</dbReference>
<dbReference type="SMART" id="SM00298">
    <property type="entry name" value="CHROMO"/>
    <property type="match status" value="1"/>
</dbReference>